<feature type="region of interest" description="Disordered" evidence="1">
    <location>
        <begin position="293"/>
        <end position="383"/>
    </location>
</feature>
<dbReference type="InterPro" id="IPR044925">
    <property type="entry name" value="His-Me_finger_sf"/>
</dbReference>
<feature type="compositionally biased region" description="Low complexity" evidence="1">
    <location>
        <begin position="146"/>
        <end position="207"/>
    </location>
</feature>
<sequence length="569" mass="63194">MARYKTPAYAPPPKYMQHETDIRAPSVHRNWIDGKVKYTFVPPEIGPIRILDSDDDVDSKPVIVRTKTPKIKRENPHDLSRAHGRGQSQGHHPRIKRESSAKSLGRHRSHGVSSSPVNYNRQRPPENRVQSHGDLNGGHPGQTFDNSSSSTSNSVSSASNSGPASPSSSPTFDFNDSSSSSSDDSDSDVYTPSTSPSRISSTSPRTRQQGAREAAINTGPGLAPRQATVVEEGGSSEHAPLDFYIDLPMRLGQSQSKKGKSPGISNVQSVKIRLRRKRNMPKAICDWTIKLGPSRVKRPSSMDVDRSNAAGMKGNDDMTGALNRNNPRPGQQPDEHQGETGQRRRALDTPSPPERNGHRSVTATRPIIENAQSPIQALSDAQKATQRRFKREVLKCALSGHNPKLVFDDDDRPIVSEATAFLLRLSQEVVLDKFKRYIKNKDFFDVNHPSFKSTGCWLISSEACSDYKIKLWDKGEKHTFSFSRLAIRLWHDEASMYSLLQGKTQQKAIPVCHNDNCMNPGHILVEASKEAAERRKCKGRGRCTGHVTVHKDGTVQRRMSCIFPHQPMQ</sequence>
<name>A0A423VR79_CYTCH</name>
<evidence type="ECO:0000256" key="1">
    <source>
        <dbReference type="SAM" id="MobiDB-lite"/>
    </source>
</evidence>
<protein>
    <recommendedName>
        <fullName evidence="2">Zinc-binding loop region of homing endonuclease domain-containing protein</fullName>
    </recommendedName>
</protein>
<dbReference type="InterPro" id="IPR044930">
    <property type="entry name" value="Homing_endonuclease_His-Me"/>
</dbReference>
<accession>A0A423VR79</accession>
<feature type="region of interest" description="Disordered" evidence="1">
    <location>
        <begin position="43"/>
        <end position="235"/>
    </location>
</feature>
<proteinExistence type="predicted"/>
<dbReference type="EMBL" id="LJZO01000032">
    <property type="protein sequence ID" value="ROV93557.1"/>
    <property type="molecule type" value="Genomic_DNA"/>
</dbReference>
<reference evidence="3 4" key="1">
    <citation type="submission" date="2015-09" db="EMBL/GenBank/DDBJ databases">
        <title>Host preference determinants of Valsa canker pathogens revealed by comparative genomics.</title>
        <authorList>
            <person name="Yin Z."/>
            <person name="Huang L."/>
        </authorList>
    </citation>
    <scope>NUCLEOTIDE SEQUENCE [LARGE SCALE GENOMIC DNA]</scope>
    <source>
        <strain evidence="3 4">YSFL</strain>
    </source>
</reference>
<feature type="compositionally biased region" description="Polar residues" evidence="1">
    <location>
        <begin position="111"/>
        <end position="121"/>
    </location>
</feature>
<keyword evidence="4" id="KW-1185">Reference proteome</keyword>
<evidence type="ECO:0000313" key="3">
    <source>
        <dbReference type="EMBL" id="ROV93557.1"/>
    </source>
</evidence>
<dbReference type="InterPro" id="IPR008704">
    <property type="entry name" value="Endonuclease_Zinc-binding_loop"/>
</dbReference>
<comment type="caution">
    <text evidence="3">The sequence shown here is derived from an EMBL/GenBank/DDBJ whole genome shotgun (WGS) entry which is preliminary data.</text>
</comment>
<evidence type="ECO:0000259" key="2">
    <source>
        <dbReference type="Pfam" id="PF05551"/>
    </source>
</evidence>
<dbReference type="OrthoDB" id="5238096at2759"/>
<organism evidence="3 4">
    <name type="scientific">Cytospora chrysosperma</name>
    <name type="common">Cytospora canker fungus</name>
    <name type="synonym">Sphaeria chrysosperma</name>
    <dbReference type="NCBI Taxonomy" id="252740"/>
    <lineage>
        <taxon>Eukaryota</taxon>
        <taxon>Fungi</taxon>
        <taxon>Dikarya</taxon>
        <taxon>Ascomycota</taxon>
        <taxon>Pezizomycotina</taxon>
        <taxon>Sordariomycetes</taxon>
        <taxon>Sordariomycetidae</taxon>
        <taxon>Diaporthales</taxon>
        <taxon>Cytosporaceae</taxon>
        <taxon>Cytospora</taxon>
    </lineage>
</organism>
<gene>
    <name evidence="3" type="ORF">VSDG_06733</name>
</gene>
<dbReference type="Pfam" id="PF05551">
    <property type="entry name" value="zf-His_Me_endon"/>
    <property type="match status" value="1"/>
</dbReference>
<feature type="compositionally biased region" description="Basic and acidic residues" evidence="1">
    <location>
        <begin position="71"/>
        <end position="81"/>
    </location>
</feature>
<dbReference type="AlphaFoldDB" id="A0A423VR79"/>
<dbReference type="Proteomes" id="UP000284375">
    <property type="component" value="Unassembled WGS sequence"/>
</dbReference>
<feature type="domain" description="Zinc-binding loop region of homing endonuclease" evidence="2">
    <location>
        <begin position="476"/>
        <end position="565"/>
    </location>
</feature>
<dbReference type="SUPFAM" id="SSF54060">
    <property type="entry name" value="His-Me finger endonucleases"/>
    <property type="match status" value="1"/>
</dbReference>
<feature type="compositionally biased region" description="Basic and acidic residues" evidence="1">
    <location>
        <begin position="333"/>
        <end position="347"/>
    </location>
</feature>
<evidence type="ECO:0000313" key="4">
    <source>
        <dbReference type="Proteomes" id="UP000284375"/>
    </source>
</evidence>
<dbReference type="Gene3D" id="3.90.75.10">
    <property type="entry name" value="Homing Intron 3 (I-ppo) Encoded Endonuclease, Chain A"/>
    <property type="match status" value="1"/>
</dbReference>
<dbReference type="GO" id="GO:0004519">
    <property type="term" value="F:endonuclease activity"/>
    <property type="evidence" value="ECO:0007669"/>
    <property type="project" value="InterPro"/>
</dbReference>